<dbReference type="Proteomes" id="UP001430990">
    <property type="component" value="Chromosome"/>
</dbReference>
<proteinExistence type="predicted"/>
<evidence type="ECO:0000313" key="4">
    <source>
        <dbReference type="Proteomes" id="UP001430990"/>
    </source>
</evidence>
<sequence length="339" mass="37325">MALESYGGASHSKQDSLTQDELVSLRLFQLNWALIFLVLVSLCLGLLLTSFRVEWSSYLAMLGMAGLYGIIGHLNERSAARNANIYATLITLAQFISMLVLLISLGYVAAAANLPMQEKNLLALDRMLGFDFRAYLGLVNDQLPLRWAFTQTYGSIHRQLLILMFILPLFGHHRRAAEFAFGFAIALIATTIISTLVPAIGAYHAVGIVPADHPNIEPVVYYGTLKELPLVRDGTTRLLNAYSLGSILTFPSFHAVCAVLYAWALWPFRWLRIAGLLWNVVMIAATPIGGGHFFADVWAGLVVALGSIYTVQRLGNHLAQEGRWKGASPVSQVTELHVQ</sequence>
<evidence type="ECO:0000256" key="1">
    <source>
        <dbReference type="SAM" id="Phobius"/>
    </source>
</evidence>
<protein>
    <submittedName>
        <fullName evidence="3">Phosphatase PAP2 family protein</fullName>
    </submittedName>
</protein>
<feature type="transmembrane region" description="Helical" evidence="1">
    <location>
        <begin position="241"/>
        <end position="263"/>
    </location>
</feature>
<feature type="transmembrane region" description="Helical" evidence="1">
    <location>
        <begin position="86"/>
        <end position="110"/>
    </location>
</feature>
<evidence type="ECO:0000313" key="3">
    <source>
        <dbReference type="EMBL" id="UFW90623.1"/>
    </source>
</evidence>
<organism evidence="3 4">
    <name type="scientific">Bradyrhizobium barranii</name>
    <dbReference type="NCBI Taxonomy" id="2992140"/>
    <lineage>
        <taxon>Bacteria</taxon>
        <taxon>Pseudomonadati</taxon>
        <taxon>Pseudomonadota</taxon>
        <taxon>Alphaproteobacteria</taxon>
        <taxon>Hyphomicrobiales</taxon>
        <taxon>Nitrobacteraceae</taxon>
        <taxon>Bradyrhizobium</taxon>
    </lineage>
</organism>
<reference evidence="3" key="1">
    <citation type="submission" date="2021-11" db="EMBL/GenBank/DDBJ databases">
        <title>Australian commercial rhizobial inoculants.</title>
        <authorList>
            <person name="Kohlmeier M.G."/>
            <person name="O'Hara G.W."/>
            <person name="Colombi E."/>
            <person name="Ramsay J.P."/>
            <person name="Terpolilli J."/>
        </authorList>
    </citation>
    <scope>NUCLEOTIDE SEQUENCE</scope>
    <source>
        <strain evidence="3">CC829</strain>
    </source>
</reference>
<evidence type="ECO:0000259" key="2">
    <source>
        <dbReference type="Pfam" id="PF14378"/>
    </source>
</evidence>
<feature type="transmembrane region" description="Helical" evidence="1">
    <location>
        <begin position="179"/>
        <end position="200"/>
    </location>
</feature>
<keyword evidence="4" id="KW-1185">Reference proteome</keyword>
<feature type="transmembrane region" description="Helical" evidence="1">
    <location>
        <begin position="30"/>
        <end position="49"/>
    </location>
</feature>
<feature type="transmembrane region" description="Helical" evidence="1">
    <location>
        <begin position="55"/>
        <end position="74"/>
    </location>
</feature>
<keyword evidence="1" id="KW-0812">Transmembrane</keyword>
<dbReference type="RefSeq" id="WP_063983761.1">
    <property type="nucleotide sequence ID" value="NZ_CP088100.1"/>
</dbReference>
<dbReference type="InterPro" id="IPR026841">
    <property type="entry name" value="Aur1/Ipt1"/>
</dbReference>
<accession>A0ABY3QYC4</accession>
<dbReference type="EMBL" id="CP088100">
    <property type="protein sequence ID" value="UFW90623.1"/>
    <property type="molecule type" value="Genomic_DNA"/>
</dbReference>
<keyword evidence="1" id="KW-0472">Membrane</keyword>
<gene>
    <name evidence="3" type="ORF">BjapCC829_19655</name>
</gene>
<feature type="domain" description="Inositolphosphotransferase Aur1/Ipt1" evidence="2">
    <location>
        <begin position="120"/>
        <end position="309"/>
    </location>
</feature>
<name>A0ABY3QYC4_9BRAD</name>
<keyword evidence="1" id="KW-1133">Transmembrane helix</keyword>
<feature type="transmembrane region" description="Helical" evidence="1">
    <location>
        <begin position="270"/>
        <end position="291"/>
    </location>
</feature>
<dbReference type="CDD" id="cd01610">
    <property type="entry name" value="PAP2_like"/>
    <property type="match status" value="1"/>
</dbReference>
<dbReference type="Pfam" id="PF14378">
    <property type="entry name" value="PAP2_3"/>
    <property type="match status" value="1"/>
</dbReference>